<organism evidence="2">
    <name type="scientific">Amblyomma cajennense</name>
    <name type="common">Cayenne tick</name>
    <name type="synonym">Acarus cajennensis</name>
    <dbReference type="NCBI Taxonomy" id="34607"/>
    <lineage>
        <taxon>Eukaryota</taxon>
        <taxon>Metazoa</taxon>
        <taxon>Ecdysozoa</taxon>
        <taxon>Arthropoda</taxon>
        <taxon>Chelicerata</taxon>
        <taxon>Arachnida</taxon>
        <taxon>Acari</taxon>
        <taxon>Parasitiformes</taxon>
        <taxon>Ixodida</taxon>
        <taxon>Ixodoidea</taxon>
        <taxon>Ixodidae</taxon>
        <taxon>Amblyomminae</taxon>
        <taxon>Amblyomma</taxon>
    </lineage>
</organism>
<sequence>MVIAAAAFIIVILHCTGNHAAEGASQDLDYPSWLTRYDEGAPCDVEANCKAGLCCARMTEREGNKCRKRNSTVGQGCSREKWPKNTKYKSYIGGCPCGKGLICKTHGGRRYGTCQEKKKRVS</sequence>
<proteinExistence type="evidence at transcript level"/>
<feature type="chain" id="PRO_5001521197" evidence="1">
    <location>
        <begin position="21"/>
        <end position="122"/>
    </location>
</feature>
<keyword evidence="1" id="KW-0732">Signal</keyword>
<name>A0A023FR15_AMBCJ</name>
<dbReference type="EMBL" id="GBBK01000693">
    <property type="protein sequence ID" value="JAC23789.1"/>
    <property type="molecule type" value="mRNA"/>
</dbReference>
<dbReference type="Gene3D" id="2.10.80.10">
    <property type="entry name" value="Lipase, subunit A"/>
    <property type="match status" value="1"/>
</dbReference>
<protein>
    <submittedName>
        <fullName evidence="2">Putative secreted protein</fullName>
    </submittedName>
</protein>
<evidence type="ECO:0000256" key="1">
    <source>
        <dbReference type="SAM" id="SignalP"/>
    </source>
</evidence>
<feature type="signal peptide" evidence="1">
    <location>
        <begin position="1"/>
        <end position="20"/>
    </location>
</feature>
<dbReference type="AlphaFoldDB" id="A0A023FR15"/>
<accession>A0A023FR15</accession>
<reference evidence="2" key="1">
    <citation type="submission" date="2014-03" db="EMBL/GenBank/DDBJ databases">
        <title>The sialotranscriptome of Amblyomma triste, Amblyomma parvum and Amblyomma cajennense ticks, uncovered by 454-based RNA-seq.</title>
        <authorList>
            <person name="Garcia G.R."/>
            <person name="Gardinassi L.G."/>
            <person name="Ribeiro J.M."/>
            <person name="Anatriello E."/>
            <person name="Ferreira B.R."/>
            <person name="Moreira H.N."/>
            <person name="Mafra C."/>
            <person name="Olegario M.M."/>
            <person name="Szabo P.J."/>
            <person name="Miranda-Santos I.K."/>
            <person name="Maruyama S.R."/>
        </authorList>
    </citation>
    <scope>NUCLEOTIDE SEQUENCE</scope>
    <source>
        <strain evidence="2">Uberlandia</strain>
        <tissue evidence="2">Salivary glands</tissue>
    </source>
</reference>
<evidence type="ECO:0000313" key="2">
    <source>
        <dbReference type="EMBL" id="JAC23789.1"/>
    </source>
</evidence>